<name>C7M0M1_ACIFD</name>
<dbReference type="Pfam" id="PF04794">
    <property type="entry name" value="YdjC"/>
    <property type="match status" value="1"/>
</dbReference>
<organism evidence="7 8">
    <name type="scientific">Acidimicrobium ferrooxidans (strain DSM 10331 / JCM 15462 / NBRC 103882 / ICP)</name>
    <dbReference type="NCBI Taxonomy" id="525909"/>
    <lineage>
        <taxon>Bacteria</taxon>
        <taxon>Bacillati</taxon>
        <taxon>Actinomycetota</taxon>
        <taxon>Acidimicrobiia</taxon>
        <taxon>Acidimicrobiales</taxon>
        <taxon>Acidimicrobiaceae</taxon>
        <taxon>Acidimicrobium</taxon>
    </lineage>
</organism>
<evidence type="ECO:0000256" key="4">
    <source>
        <dbReference type="ARBA" id="ARBA00022842"/>
    </source>
</evidence>
<dbReference type="InterPro" id="IPR011330">
    <property type="entry name" value="Glyco_hydro/deAcase_b/a-brl"/>
</dbReference>
<dbReference type="SUPFAM" id="SSF88713">
    <property type="entry name" value="Glycoside hydrolase/deacetylase"/>
    <property type="match status" value="1"/>
</dbReference>
<keyword evidence="8" id="KW-1185">Reference proteome</keyword>
<dbReference type="Gene3D" id="3.20.20.370">
    <property type="entry name" value="Glycoside hydrolase/deacetylase"/>
    <property type="match status" value="1"/>
</dbReference>
<dbReference type="eggNOG" id="COG3394">
    <property type="taxonomic scope" value="Bacteria"/>
</dbReference>
<dbReference type="Proteomes" id="UP000000771">
    <property type="component" value="Chromosome"/>
</dbReference>
<keyword evidence="3" id="KW-0378">Hydrolase</keyword>
<accession>C7M0M1</accession>
<gene>
    <name evidence="7" type="ordered locus">Afer_1607</name>
</gene>
<evidence type="ECO:0000256" key="1">
    <source>
        <dbReference type="ARBA" id="ARBA00001946"/>
    </source>
</evidence>
<dbReference type="RefSeq" id="WP_015799008.1">
    <property type="nucleotide sequence ID" value="NC_013124.1"/>
</dbReference>
<reference evidence="7 8" key="1">
    <citation type="journal article" date="2009" name="Stand. Genomic Sci.">
        <title>Complete genome sequence of Acidimicrobium ferrooxidans type strain (ICP).</title>
        <authorList>
            <person name="Clum A."/>
            <person name="Nolan M."/>
            <person name="Lang E."/>
            <person name="Glavina Del Rio T."/>
            <person name="Tice H."/>
            <person name="Copeland A."/>
            <person name="Cheng J.F."/>
            <person name="Lucas S."/>
            <person name="Chen F."/>
            <person name="Bruce D."/>
            <person name="Goodwin L."/>
            <person name="Pitluck S."/>
            <person name="Ivanova N."/>
            <person name="Mavrommatis K."/>
            <person name="Mikhailova N."/>
            <person name="Pati A."/>
            <person name="Chen A."/>
            <person name="Palaniappan K."/>
            <person name="Goker M."/>
            <person name="Spring S."/>
            <person name="Land M."/>
            <person name="Hauser L."/>
            <person name="Chang Y.J."/>
            <person name="Jeffries C.C."/>
            <person name="Chain P."/>
            <person name="Bristow J."/>
            <person name="Eisen J.A."/>
            <person name="Markowitz V."/>
            <person name="Hugenholtz P."/>
            <person name="Kyrpides N.C."/>
            <person name="Klenk H.P."/>
            <person name="Lapidus A."/>
        </authorList>
    </citation>
    <scope>NUCLEOTIDE SEQUENCE [LARGE SCALE GENOMIC DNA]</scope>
    <source>
        <strain evidence="8">DSM 10331 / JCM 15462 / NBRC 103882 / ICP</strain>
    </source>
</reference>
<dbReference type="EMBL" id="CP001631">
    <property type="protein sequence ID" value="ACU54529.1"/>
    <property type="molecule type" value="Genomic_DNA"/>
</dbReference>
<dbReference type="HOGENOM" id="CLU_968479_0_0_11"/>
<dbReference type="STRING" id="525909.Afer_1607"/>
<feature type="compositionally biased region" description="Basic and acidic residues" evidence="6">
    <location>
        <begin position="261"/>
        <end position="272"/>
    </location>
</feature>
<keyword evidence="4" id="KW-0460">Magnesium</keyword>
<keyword evidence="2" id="KW-0479">Metal-binding</keyword>
<dbReference type="GO" id="GO:0005975">
    <property type="term" value="P:carbohydrate metabolic process"/>
    <property type="evidence" value="ECO:0007669"/>
    <property type="project" value="InterPro"/>
</dbReference>
<evidence type="ECO:0000313" key="7">
    <source>
        <dbReference type="EMBL" id="ACU54529.1"/>
    </source>
</evidence>
<dbReference type="GO" id="GO:0046872">
    <property type="term" value="F:metal ion binding"/>
    <property type="evidence" value="ECO:0007669"/>
    <property type="project" value="UniProtKB-KW"/>
</dbReference>
<dbReference type="AlphaFoldDB" id="C7M0M1"/>
<dbReference type="GO" id="GO:0016787">
    <property type="term" value="F:hydrolase activity"/>
    <property type="evidence" value="ECO:0007669"/>
    <property type="project" value="UniProtKB-KW"/>
</dbReference>
<evidence type="ECO:0000256" key="3">
    <source>
        <dbReference type="ARBA" id="ARBA00022801"/>
    </source>
</evidence>
<evidence type="ECO:0000256" key="2">
    <source>
        <dbReference type="ARBA" id="ARBA00022723"/>
    </source>
</evidence>
<sequence length="287" mass="30398">MRELVVVAEFLGLTEAHTSGGFLALDRGLATSARLVVAGPWAPEVVRRYRGQDLGVTLTLTSAHPILRLSPLTAAPTLASGDGGLPVAAADLVEHADAEEAALELRTQLERAIWWGISPSHVALLDEGILRRADLFDVVASLAEEYGLVLRLTPSADEAHLGYDAWGIARDRGIRTIDAAIPVDPATLTDAGALLDLVRSSAHALPEGISELGLPLAIDSPELAAWVASGGAAPAPVRLLEHIERLWGALEQRSIHRTSYRDLSRRVDRSPSDGRAPAQGFGTPATP</sequence>
<evidence type="ECO:0000256" key="5">
    <source>
        <dbReference type="ARBA" id="ARBA00023277"/>
    </source>
</evidence>
<comment type="cofactor">
    <cofactor evidence="1">
        <name>Mg(2+)</name>
        <dbReference type="ChEBI" id="CHEBI:18420"/>
    </cofactor>
</comment>
<feature type="region of interest" description="Disordered" evidence="6">
    <location>
        <begin position="261"/>
        <end position="287"/>
    </location>
</feature>
<evidence type="ECO:0000313" key="8">
    <source>
        <dbReference type="Proteomes" id="UP000000771"/>
    </source>
</evidence>
<evidence type="ECO:0000256" key="6">
    <source>
        <dbReference type="SAM" id="MobiDB-lite"/>
    </source>
</evidence>
<dbReference type="InterPro" id="IPR006879">
    <property type="entry name" value="YdjC-like"/>
</dbReference>
<dbReference type="KEGG" id="afo:Afer_1607"/>
<protein>
    <submittedName>
        <fullName evidence="7">YdjC family protein</fullName>
    </submittedName>
</protein>
<proteinExistence type="predicted"/>
<keyword evidence="5" id="KW-0119">Carbohydrate metabolism</keyword>